<dbReference type="InterPro" id="IPR050315">
    <property type="entry name" value="FAD-oxidoreductase_2"/>
</dbReference>
<organism evidence="7 8">
    <name type="scientific">Pseudonocardia endophytica</name>
    <dbReference type="NCBI Taxonomy" id="401976"/>
    <lineage>
        <taxon>Bacteria</taxon>
        <taxon>Bacillati</taxon>
        <taxon>Actinomycetota</taxon>
        <taxon>Actinomycetes</taxon>
        <taxon>Pseudonocardiales</taxon>
        <taxon>Pseudonocardiaceae</taxon>
        <taxon>Pseudonocardia</taxon>
    </lineage>
</organism>
<evidence type="ECO:0000256" key="2">
    <source>
        <dbReference type="ARBA" id="ARBA00022630"/>
    </source>
</evidence>
<dbReference type="OrthoDB" id="9813348at2"/>
<dbReference type="PANTHER" id="PTHR43400">
    <property type="entry name" value="FUMARATE REDUCTASE"/>
    <property type="match status" value="1"/>
</dbReference>
<comment type="cofactor">
    <cofactor evidence="1">
        <name>FAD</name>
        <dbReference type="ChEBI" id="CHEBI:57692"/>
    </cofactor>
</comment>
<evidence type="ECO:0000313" key="7">
    <source>
        <dbReference type="EMBL" id="TCK22419.1"/>
    </source>
</evidence>
<keyword evidence="4" id="KW-0560">Oxidoreductase</keyword>
<dbReference type="AlphaFoldDB" id="A0A4R1HRJ4"/>
<feature type="domain" description="FAD-dependent oxidoreductase 2 FAD-binding" evidence="6">
    <location>
        <begin position="4"/>
        <end position="525"/>
    </location>
</feature>
<dbReference type="SUPFAM" id="SSF51905">
    <property type="entry name" value="FAD/NAD(P)-binding domain"/>
    <property type="match status" value="1"/>
</dbReference>
<accession>A0A4R1HRJ4</accession>
<evidence type="ECO:0000259" key="6">
    <source>
        <dbReference type="Pfam" id="PF00890"/>
    </source>
</evidence>
<feature type="chain" id="PRO_5039677394" evidence="5">
    <location>
        <begin position="21"/>
        <end position="544"/>
    </location>
</feature>
<dbReference type="EMBL" id="SMFZ01000002">
    <property type="protein sequence ID" value="TCK22419.1"/>
    <property type="molecule type" value="Genomic_DNA"/>
</dbReference>
<keyword evidence="3" id="KW-0274">FAD</keyword>
<comment type="caution">
    <text evidence="7">The sequence shown here is derived from an EMBL/GenBank/DDBJ whole genome shotgun (WGS) entry which is preliminary data.</text>
</comment>
<evidence type="ECO:0000256" key="4">
    <source>
        <dbReference type="ARBA" id="ARBA00023002"/>
    </source>
</evidence>
<evidence type="ECO:0000256" key="3">
    <source>
        <dbReference type="ARBA" id="ARBA00022827"/>
    </source>
</evidence>
<dbReference type="PANTHER" id="PTHR43400:SF10">
    <property type="entry name" value="3-OXOSTEROID 1-DEHYDROGENASE"/>
    <property type="match status" value="1"/>
</dbReference>
<name>A0A4R1HRJ4_PSEEN</name>
<sequence length="544" mass="56222">MTRVCVLGTGGAGLVAAVAAADAGADVTVVEKGSRVGGTTALSGGTTWIPAVEGGRDDALSYLDSLSHGLIDRSLAEAFVDTGPEFLAWVQERTPVGFHVAPGLPDYHPEHPGGKPKGGRSHDPDLFRVGSLGEWADRIVMPERTPRLMLTEVGLGGGDGLAPGTPDRARRKAEDWRGCGHALVAGLLSYLLDRGIEPRLGAGAVELLHAPTSLPNEGAVRATRLPEGAVRSGVGRVVGVRLSDGSVIEADAVVIATGGFEWDRGLVHSFLRGPMTDPASVPTNTGDGLRMAMAAGAELGTMREAWWVPTIRIPGAERPELVLPERTRPGSIMVNGAGRRFTNEAANYNALGGAFHQFDVSSFRYANLPCWLVVDAAHLRRYGFLSVPPGASTPDWMTTADTLDDLGAALGLPDGALAATVARFNAHAVDGTDPDFGRGVSAYDGWNGDLDHYPGPGATLGPLLEPPFHAVEVHSGCLGTKGGPRTTVDGEVLHVTGGAIPGLYAAGNAMAGTTGMVYGGAGGTLGPAMVFGYRAGRHAAGVRS</sequence>
<reference evidence="7 8" key="1">
    <citation type="submission" date="2019-03" db="EMBL/GenBank/DDBJ databases">
        <title>Sequencing the genomes of 1000 actinobacteria strains.</title>
        <authorList>
            <person name="Klenk H.-P."/>
        </authorList>
    </citation>
    <scope>NUCLEOTIDE SEQUENCE [LARGE SCALE GENOMIC DNA]</scope>
    <source>
        <strain evidence="7 8">DSM 44969</strain>
    </source>
</reference>
<keyword evidence="8" id="KW-1185">Reference proteome</keyword>
<feature type="signal peptide" evidence="5">
    <location>
        <begin position="1"/>
        <end position="20"/>
    </location>
</feature>
<evidence type="ECO:0000256" key="5">
    <source>
        <dbReference type="SAM" id="SignalP"/>
    </source>
</evidence>
<evidence type="ECO:0000313" key="8">
    <source>
        <dbReference type="Proteomes" id="UP000295560"/>
    </source>
</evidence>
<evidence type="ECO:0000256" key="1">
    <source>
        <dbReference type="ARBA" id="ARBA00001974"/>
    </source>
</evidence>
<protein>
    <submittedName>
        <fullName evidence="7">FAD binding domain-containing protein</fullName>
    </submittedName>
</protein>
<dbReference type="InterPro" id="IPR003953">
    <property type="entry name" value="FAD-dep_OxRdtase_2_FAD-bd"/>
</dbReference>
<dbReference type="GO" id="GO:0008202">
    <property type="term" value="P:steroid metabolic process"/>
    <property type="evidence" value="ECO:0007669"/>
    <property type="project" value="UniProtKB-ARBA"/>
</dbReference>
<dbReference type="InterPro" id="IPR027477">
    <property type="entry name" value="Succ_DH/fumarate_Rdtase_cat_sf"/>
</dbReference>
<dbReference type="RefSeq" id="WP_132431263.1">
    <property type="nucleotide sequence ID" value="NZ_SMFZ01000002.1"/>
</dbReference>
<dbReference type="Gene3D" id="3.50.50.60">
    <property type="entry name" value="FAD/NAD(P)-binding domain"/>
    <property type="match status" value="2"/>
</dbReference>
<keyword evidence="5" id="KW-0732">Signal</keyword>
<dbReference type="GO" id="GO:0033765">
    <property type="term" value="F:steroid dehydrogenase activity, acting on the CH-CH group of donors"/>
    <property type="evidence" value="ECO:0007669"/>
    <property type="project" value="UniProtKB-ARBA"/>
</dbReference>
<dbReference type="Pfam" id="PF00890">
    <property type="entry name" value="FAD_binding_2"/>
    <property type="match status" value="1"/>
</dbReference>
<keyword evidence="2" id="KW-0285">Flavoprotein</keyword>
<dbReference type="Proteomes" id="UP000295560">
    <property type="component" value="Unassembled WGS sequence"/>
</dbReference>
<proteinExistence type="predicted"/>
<dbReference type="InterPro" id="IPR036188">
    <property type="entry name" value="FAD/NAD-bd_sf"/>
</dbReference>
<gene>
    <name evidence="7" type="ORF">EV378_6421</name>
</gene>
<dbReference type="SUPFAM" id="SSF56425">
    <property type="entry name" value="Succinate dehydrogenase/fumarate reductase flavoprotein, catalytic domain"/>
    <property type="match status" value="1"/>
</dbReference>